<gene>
    <name evidence="1" type="ORF">FRX31_035426</name>
</gene>
<sequence length="69" mass="7702">MRVYERNSSGRLVSFDIDESETFIGETSIVTGMADAHIVVEAKALKVYYAPIPISNPSFIYHVACYTAR</sequence>
<accession>A0A7J6UR31</accession>
<name>A0A7J6UR31_THATH</name>
<dbReference type="EMBL" id="JABWDY010044651">
    <property type="protein sequence ID" value="KAF5174987.1"/>
    <property type="molecule type" value="Genomic_DNA"/>
</dbReference>
<keyword evidence="2" id="KW-1185">Reference proteome</keyword>
<dbReference type="AlphaFoldDB" id="A0A7J6UR31"/>
<protein>
    <submittedName>
        <fullName evidence="1">Uncharacterized protein</fullName>
    </submittedName>
</protein>
<comment type="caution">
    <text evidence="1">The sequence shown here is derived from an EMBL/GenBank/DDBJ whole genome shotgun (WGS) entry which is preliminary data.</text>
</comment>
<organism evidence="1 2">
    <name type="scientific">Thalictrum thalictroides</name>
    <name type="common">Rue-anemone</name>
    <name type="synonym">Anemone thalictroides</name>
    <dbReference type="NCBI Taxonomy" id="46969"/>
    <lineage>
        <taxon>Eukaryota</taxon>
        <taxon>Viridiplantae</taxon>
        <taxon>Streptophyta</taxon>
        <taxon>Embryophyta</taxon>
        <taxon>Tracheophyta</taxon>
        <taxon>Spermatophyta</taxon>
        <taxon>Magnoliopsida</taxon>
        <taxon>Ranunculales</taxon>
        <taxon>Ranunculaceae</taxon>
        <taxon>Thalictroideae</taxon>
        <taxon>Thalictrum</taxon>
    </lineage>
</organism>
<dbReference type="Proteomes" id="UP000554482">
    <property type="component" value="Unassembled WGS sequence"/>
</dbReference>
<proteinExistence type="predicted"/>
<evidence type="ECO:0000313" key="1">
    <source>
        <dbReference type="EMBL" id="KAF5174987.1"/>
    </source>
</evidence>
<reference evidence="1 2" key="1">
    <citation type="submission" date="2020-06" db="EMBL/GenBank/DDBJ databases">
        <title>Transcriptomic and genomic resources for Thalictrum thalictroides and T. hernandezii: Facilitating candidate gene discovery in an emerging model plant lineage.</title>
        <authorList>
            <person name="Arias T."/>
            <person name="Riano-Pachon D.M."/>
            <person name="Di Stilio V.S."/>
        </authorList>
    </citation>
    <scope>NUCLEOTIDE SEQUENCE [LARGE SCALE GENOMIC DNA]</scope>
    <source>
        <strain evidence="2">cv. WT478/WT964</strain>
        <tissue evidence="1">Leaves</tissue>
    </source>
</reference>
<evidence type="ECO:0000313" key="2">
    <source>
        <dbReference type="Proteomes" id="UP000554482"/>
    </source>
</evidence>